<keyword evidence="2 5" id="KW-0812">Transmembrane</keyword>
<dbReference type="InterPro" id="IPR022764">
    <property type="entry name" value="Peptidase_S54_rhomboid_dom"/>
</dbReference>
<keyword evidence="7" id="KW-0645">Protease</keyword>
<gene>
    <name evidence="7" type="ORF">SAMN04488078_100888</name>
</gene>
<feature type="transmembrane region" description="Helical" evidence="5">
    <location>
        <begin position="133"/>
        <end position="151"/>
    </location>
</feature>
<organism evidence="7 8">
    <name type="scientific">Antarctobacter heliothermus</name>
    <dbReference type="NCBI Taxonomy" id="74033"/>
    <lineage>
        <taxon>Bacteria</taxon>
        <taxon>Pseudomonadati</taxon>
        <taxon>Pseudomonadota</taxon>
        <taxon>Alphaproteobacteria</taxon>
        <taxon>Rhodobacterales</taxon>
        <taxon>Roseobacteraceae</taxon>
        <taxon>Antarctobacter</taxon>
    </lineage>
</organism>
<proteinExistence type="predicted"/>
<sequence length="181" mass="18853">MDLGRFRWLAIFVAVIWGVEAVNLLLGYTLNGWFGLRPRAVGGLDGILFMPILHGSVAHAAANTVPLMLLGGLLAVTARKVALPATVIIVGLGGLGVWLFGQPGNHVGASGLIFGWFAFLVARGLVEKRLVPLIVAAGVVVVYGTMIWGVLPGQPGVSWESHFLGAVAGVAAARVLRSVQG</sequence>
<dbReference type="GO" id="GO:0004252">
    <property type="term" value="F:serine-type endopeptidase activity"/>
    <property type="evidence" value="ECO:0007669"/>
    <property type="project" value="InterPro"/>
</dbReference>
<evidence type="ECO:0000256" key="1">
    <source>
        <dbReference type="ARBA" id="ARBA00004141"/>
    </source>
</evidence>
<evidence type="ECO:0000256" key="2">
    <source>
        <dbReference type="ARBA" id="ARBA00022692"/>
    </source>
</evidence>
<accession>A0A239CZ25</accession>
<keyword evidence="7" id="KW-0378">Hydrolase</keyword>
<feature type="transmembrane region" description="Helical" evidence="5">
    <location>
        <begin position="48"/>
        <end position="69"/>
    </location>
</feature>
<comment type="subcellular location">
    <subcellularLocation>
        <location evidence="1">Membrane</location>
        <topology evidence="1">Multi-pass membrane protein</topology>
    </subcellularLocation>
</comment>
<dbReference type="AlphaFoldDB" id="A0A239CZ25"/>
<keyword evidence="4 5" id="KW-0472">Membrane</keyword>
<dbReference type="Proteomes" id="UP000198440">
    <property type="component" value="Unassembled WGS sequence"/>
</dbReference>
<dbReference type="SUPFAM" id="SSF144091">
    <property type="entry name" value="Rhomboid-like"/>
    <property type="match status" value="1"/>
</dbReference>
<feature type="domain" description="Peptidase S54 rhomboid" evidence="6">
    <location>
        <begin position="47"/>
        <end position="177"/>
    </location>
</feature>
<dbReference type="GO" id="GO:0016020">
    <property type="term" value="C:membrane"/>
    <property type="evidence" value="ECO:0007669"/>
    <property type="project" value="UniProtKB-SubCell"/>
</dbReference>
<name>A0A239CZ25_9RHOB</name>
<dbReference type="GO" id="GO:0006508">
    <property type="term" value="P:proteolysis"/>
    <property type="evidence" value="ECO:0007669"/>
    <property type="project" value="UniProtKB-KW"/>
</dbReference>
<dbReference type="RefSeq" id="WP_245823183.1">
    <property type="nucleotide sequence ID" value="NZ_FZON01000008.1"/>
</dbReference>
<dbReference type="Pfam" id="PF01694">
    <property type="entry name" value="Rhomboid"/>
    <property type="match status" value="1"/>
</dbReference>
<feature type="transmembrane region" description="Helical" evidence="5">
    <location>
        <begin position="107"/>
        <end position="126"/>
    </location>
</feature>
<keyword evidence="3 5" id="KW-1133">Transmembrane helix</keyword>
<evidence type="ECO:0000256" key="4">
    <source>
        <dbReference type="ARBA" id="ARBA00023136"/>
    </source>
</evidence>
<reference evidence="7 8" key="1">
    <citation type="submission" date="2017-06" db="EMBL/GenBank/DDBJ databases">
        <authorList>
            <person name="Kim H.J."/>
            <person name="Triplett B.A."/>
        </authorList>
    </citation>
    <scope>NUCLEOTIDE SEQUENCE [LARGE SCALE GENOMIC DNA]</scope>
    <source>
        <strain evidence="7 8">DSM 11445</strain>
    </source>
</reference>
<feature type="transmembrane region" description="Helical" evidence="5">
    <location>
        <begin position="81"/>
        <end position="101"/>
    </location>
</feature>
<feature type="transmembrane region" description="Helical" evidence="5">
    <location>
        <begin position="7"/>
        <end position="28"/>
    </location>
</feature>
<evidence type="ECO:0000256" key="3">
    <source>
        <dbReference type="ARBA" id="ARBA00022989"/>
    </source>
</evidence>
<evidence type="ECO:0000313" key="7">
    <source>
        <dbReference type="EMBL" id="SNS24603.1"/>
    </source>
</evidence>
<evidence type="ECO:0000313" key="8">
    <source>
        <dbReference type="Proteomes" id="UP000198440"/>
    </source>
</evidence>
<evidence type="ECO:0000259" key="6">
    <source>
        <dbReference type="Pfam" id="PF01694"/>
    </source>
</evidence>
<dbReference type="InterPro" id="IPR035952">
    <property type="entry name" value="Rhomboid-like_sf"/>
</dbReference>
<evidence type="ECO:0000256" key="5">
    <source>
        <dbReference type="SAM" id="Phobius"/>
    </source>
</evidence>
<dbReference type="EMBL" id="FZON01000008">
    <property type="protein sequence ID" value="SNS24603.1"/>
    <property type="molecule type" value="Genomic_DNA"/>
</dbReference>
<dbReference type="Gene3D" id="1.20.1540.10">
    <property type="entry name" value="Rhomboid-like"/>
    <property type="match status" value="1"/>
</dbReference>
<protein>
    <submittedName>
        <fullName evidence="7">Membrane associated serine protease, rhomboid family</fullName>
    </submittedName>
</protein>